<dbReference type="Gene3D" id="3.40.1830.10">
    <property type="entry name" value="Thermophilic metalloprotease (M29)"/>
    <property type="match status" value="1"/>
</dbReference>
<dbReference type="Proteomes" id="UP000050482">
    <property type="component" value="Unassembled WGS sequence"/>
</dbReference>
<comment type="similarity">
    <text evidence="4">Belongs to the peptidase M29 family.</text>
</comment>
<organism evidence="10 11">
    <name type="scientific">Alicyclobacillus ferrooxydans</name>
    <dbReference type="NCBI Taxonomy" id="471514"/>
    <lineage>
        <taxon>Bacteria</taxon>
        <taxon>Bacillati</taxon>
        <taxon>Bacillota</taxon>
        <taxon>Bacilli</taxon>
        <taxon>Bacillales</taxon>
        <taxon>Alicyclobacillaceae</taxon>
        <taxon>Alicyclobacillus</taxon>
    </lineage>
</organism>
<gene>
    <name evidence="10" type="ORF">AN477_19095</name>
</gene>
<evidence type="ECO:0000256" key="9">
    <source>
        <dbReference type="ARBA" id="ARBA00023049"/>
    </source>
</evidence>
<comment type="cofactor">
    <cofactor evidence="1">
        <name>Co(2+)</name>
        <dbReference type="ChEBI" id="CHEBI:48828"/>
    </cofactor>
</comment>
<keyword evidence="5" id="KW-0031">Aminopeptidase</keyword>
<evidence type="ECO:0000256" key="4">
    <source>
        <dbReference type="ARBA" id="ARBA00008236"/>
    </source>
</evidence>
<dbReference type="InterPro" id="IPR000787">
    <property type="entry name" value="Peptidase_M29"/>
</dbReference>
<accession>A0A0P9GNS2</accession>
<dbReference type="InterPro" id="IPR052170">
    <property type="entry name" value="M29_Exopeptidase"/>
</dbReference>
<dbReference type="PATRIC" id="fig|471514.4.peg.1504"/>
<dbReference type="OrthoDB" id="9803993at2"/>
<comment type="cofactor">
    <cofactor evidence="3">
        <name>Zn(2+)</name>
        <dbReference type="ChEBI" id="CHEBI:29105"/>
    </cofactor>
</comment>
<name>A0A0P9GNS2_9BACL</name>
<evidence type="ECO:0000256" key="6">
    <source>
        <dbReference type="ARBA" id="ARBA00022670"/>
    </source>
</evidence>
<reference evidence="10 11" key="1">
    <citation type="submission" date="2015-09" db="EMBL/GenBank/DDBJ databases">
        <title>Draft genome sequence of Alicyclobacillus ferrooxydans DSM 22381.</title>
        <authorList>
            <person name="Hemp J."/>
        </authorList>
    </citation>
    <scope>NUCLEOTIDE SEQUENCE [LARGE SCALE GENOMIC DNA]</scope>
    <source>
        <strain evidence="10 11">TC-34</strain>
    </source>
</reference>
<dbReference type="STRING" id="471514.AN477_19095"/>
<proteinExistence type="inferred from homology"/>
<dbReference type="GO" id="GO:0046872">
    <property type="term" value="F:metal ion binding"/>
    <property type="evidence" value="ECO:0007669"/>
    <property type="project" value="UniProtKB-KW"/>
</dbReference>
<keyword evidence="9" id="KW-0482">Metalloprotease</keyword>
<sequence length="412" mass="46441">MLREGLQKYAELALKVGLNLQKDQILVVGYGNRQVLPEHVQFSEILTETAYDMGARFVQVDWGDEHWIRETVARGDLKLLEERYRWQAQWVEQLASEGAAYLALPASNPDLFQGVDSARVGTAERVHRQTFQPFTRRRTNEEYSWSLLSVPTQAWADKVFPNLPAANRVDALWEAILYCSRALGDNPVQEWTDHIERLRGRADWLNQLNFRKLHYHGGGTDLFIEFHPEHFWKAALNTTPDGIQYVPNMPTEEVFTAPLKTGVNGVVKSTMPLNHGGALIEGLELTFENGRIVDFKADSGVDALRNIVETDEGSHYLGEAALVPVNSPIAERNLLFYNTLFDENASCHLAIGMAYPLIKGGRDLPREKWEENGLNDSLVHVDFMIGSPALNIDAELADGSVVQVMKDGRFVQ</sequence>
<evidence type="ECO:0000313" key="11">
    <source>
        <dbReference type="Proteomes" id="UP000050482"/>
    </source>
</evidence>
<evidence type="ECO:0000256" key="2">
    <source>
        <dbReference type="ARBA" id="ARBA00001946"/>
    </source>
</evidence>
<protein>
    <submittedName>
        <fullName evidence="10">Peptidase M29</fullName>
    </submittedName>
</protein>
<evidence type="ECO:0000256" key="7">
    <source>
        <dbReference type="ARBA" id="ARBA00022723"/>
    </source>
</evidence>
<comment type="cofactor">
    <cofactor evidence="2">
        <name>Mg(2+)</name>
        <dbReference type="ChEBI" id="CHEBI:18420"/>
    </cofactor>
</comment>
<dbReference type="GO" id="GO:0004177">
    <property type="term" value="F:aminopeptidase activity"/>
    <property type="evidence" value="ECO:0007669"/>
    <property type="project" value="UniProtKB-KW"/>
</dbReference>
<keyword evidence="7" id="KW-0479">Metal-binding</keyword>
<evidence type="ECO:0000256" key="8">
    <source>
        <dbReference type="ARBA" id="ARBA00022801"/>
    </source>
</evidence>
<dbReference type="AlphaFoldDB" id="A0A0P9GNS2"/>
<dbReference type="PANTHER" id="PTHR34448">
    <property type="entry name" value="AMINOPEPTIDASE"/>
    <property type="match status" value="1"/>
</dbReference>
<dbReference type="EMBL" id="LJCO01000082">
    <property type="protein sequence ID" value="KPV42152.1"/>
    <property type="molecule type" value="Genomic_DNA"/>
</dbReference>
<dbReference type="RefSeq" id="WP_054970780.1">
    <property type="nucleotide sequence ID" value="NZ_LJCO01000082.1"/>
</dbReference>
<dbReference type="InterPro" id="IPR035097">
    <property type="entry name" value="M29_N-terminal"/>
</dbReference>
<keyword evidence="11" id="KW-1185">Reference proteome</keyword>
<dbReference type="GO" id="GO:0006508">
    <property type="term" value="P:proteolysis"/>
    <property type="evidence" value="ECO:0007669"/>
    <property type="project" value="UniProtKB-KW"/>
</dbReference>
<evidence type="ECO:0000313" key="10">
    <source>
        <dbReference type="EMBL" id="KPV42152.1"/>
    </source>
</evidence>
<dbReference type="GO" id="GO:0008237">
    <property type="term" value="F:metallopeptidase activity"/>
    <property type="evidence" value="ECO:0007669"/>
    <property type="project" value="UniProtKB-KW"/>
</dbReference>
<evidence type="ECO:0000256" key="5">
    <source>
        <dbReference type="ARBA" id="ARBA00022438"/>
    </source>
</evidence>
<evidence type="ECO:0000256" key="3">
    <source>
        <dbReference type="ARBA" id="ARBA00001947"/>
    </source>
</evidence>
<dbReference type="PRINTS" id="PR00919">
    <property type="entry name" value="THERMOPTASE"/>
</dbReference>
<dbReference type="Pfam" id="PF02073">
    <property type="entry name" value="Peptidase_M29"/>
    <property type="match status" value="1"/>
</dbReference>
<keyword evidence="8" id="KW-0378">Hydrolase</keyword>
<dbReference type="PANTHER" id="PTHR34448:SF3">
    <property type="entry name" value="AMINOPEPTIDASE AMPS"/>
    <property type="match status" value="1"/>
</dbReference>
<comment type="caution">
    <text evidence="10">The sequence shown here is derived from an EMBL/GenBank/DDBJ whole genome shotgun (WGS) entry which is preliminary data.</text>
</comment>
<dbReference type="SUPFAM" id="SSF144052">
    <property type="entry name" value="Thermophilic metalloprotease-like"/>
    <property type="match status" value="1"/>
</dbReference>
<keyword evidence="6" id="KW-0645">Protease</keyword>
<evidence type="ECO:0000256" key="1">
    <source>
        <dbReference type="ARBA" id="ARBA00001941"/>
    </source>
</evidence>